<sequence>MDNNYLLWGLGTLCVLMMLIWFVDDLLRERKRDRSYRQGSDVDPLLDGMPPPVAFRSRNDGHDGDLDD</sequence>
<keyword evidence="2" id="KW-1133">Transmembrane helix</keyword>
<evidence type="ECO:0008006" key="5">
    <source>
        <dbReference type="Google" id="ProtNLM"/>
    </source>
</evidence>
<name>A0ABV8MUL6_9NEIS</name>
<evidence type="ECO:0000313" key="4">
    <source>
        <dbReference type="Proteomes" id="UP001595791"/>
    </source>
</evidence>
<keyword evidence="2" id="KW-0812">Transmembrane</keyword>
<evidence type="ECO:0000256" key="2">
    <source>
        <dbReference type="SAM" id="Phobius"/>
    </source>
</evidence>
<dbReference type="RefSeq" id="WP_378166011.1">
    <property type="nucleotide sequence ID" value="NZ_JBHSBU010000001.1"/>
</dbReference>
<feature type="compositionally biased region" description="Basic and acidic residues" evidence="1">
    <location>
        <begin position="57"/>
        <end position="68"/>
    </location>
</feature>
<organism evidence="3 4">
    <name type="scientific">Chitinimonas lacunae</name>
    <dbReference type="NCBI Taxonomy" id="1963018"/>
    <lineage>
        <taxon>Bacteria</taxon>
        <taxon>Pseudomonadati</taxon>
        <taxon>Pseudomonadota</taxon>
        <taxon>Betaproteobacteria</taxon>
        <taxon>Neisseriales</taxon>
        <taxon>Chitinibacteraceae</taxon>
        <taxon>Chitinimonas</taxon>
    </lineage>
</organism>
<evidence type="ECO:0000313" key="3">
    <source>
        <dbReference type="EMBL" id="MFC4160793.1"/>
    </source>
</evidence>
<comment type="caution">
    <text evidence="3">The sequence shown here is derived from an EMBL/GenBank/DDBJ whole genome shotgun (WGS) entry which is preliminary data.</text>
</comment>
<dbReference type="EMBL" id="JBHSBU010000001">
    <property type="protein sequence ID" value="MFC4160793.1"/>
    <property type="molecule type" value="Genomic_DNA"/>
</dbReference>
<accession>A0ABV8MUL6</accession>
<keyword evidence="2" id="KW-0472">Membrane</keyword>
<feature type="region of interest" description="Disordered" evidence="1">
    <location>
        <begin position="34"/>
        <end position="68"/>
    </location>
</feature>
<evidence type="ECO:0000256" key="1">
    <source>
        <dbReference type="SAM" id="MobiDB-lite"/>
    </source>
</evidence>
<feature type="transmembrane region" description="Helical" evidence="2">
    <location>
        <begin position="6"/>
        <end position="27"/>
    </location>
</feature>
<gene>
    <name evidence="3" type="ORF">ACFOW7_15740</name>
</gene>
<dbReference type="Proteomes" id="UP001595791">
    <property type="component" value="Unassembled WGS sequence"/>
</dbReference>
<proteinExistence type="predicted"/>
<reference evidence="4" key="1">
    <citation type="journal article" date="2019" name="Int. J. Syst. Evol. Microbiol.">
        <title>The Global Catalogue of Microorganisms (GCM) 10K type strain sequencing project: providing services to taxonomists for standard genome sequencing and annotation.</title>
        <authorList>
            <consortium name="The Broad Institute Genomics Platform"/>
            <consortium name="The Broad Institute Genome Sequencing Center for Infectious Disease"/>
            <person name="Wu L."/>
            <person name="Ma J."/>
        </authorList>
    </citation>
    <scope>NUCLEOTIDE SEQUENCE [LARGE SCALE GENOMIC DNA]</scope>
    <source>
        <strain evidence="4">LMG 29894</strain>
    </source>
</reference>
<protein>
    <recommendedName>
        <fullName evidence="5">Cbb3-type cytochrome c oxidase subunit 3</fullName>
    </recommendedName>
</protein>
<keyword evidence="4" id="KW-1185">Reference proteome</keyword>